<dbReference type="Proteomes" id="UP001500102">
    <property type="component" value="Unassembled WGS sequence"/>
</dbReference>
<dbReference type="RefSeq" id="WP_344364282.1">
    <property type="nucleotide sequence ID" value="NZ_BAAAQB010000025.1"/>
</dbReference>
<dbReference type="InterPro" id="IPR002305">
    <property type="entry name" value="aa-tRNA-synth_Ic"/>
</dbReference>
<accession>A0ABP5KKE5</accession>
<feature type="compositionally biased region" description="Low complexity" evidence="10">
    <location>
        <begin position="18"/>
        <end position="27"/>
    </location>
</feature>
<dbReference type="NCBIfam" id="TIGR00233">
    <property type="entry name" value="trpS"/>
    <property type="match status" value="1"/>
</dbReference>
<comment type="subcellular location">
    <subcellularLocation>
        <location evidence="8">Cytoplasm</location>
    </subcellularLocation>
</comment>
<dbReference type="PANTHER" id="PTHR43766">
    <property type="entry name" value="TRYPTOPHAN--TRNA LIGASE, MITOCHONDRIAL"/>
    <property type="match status" value="1"/>
</dbReference>
<keyword evidence="12" id="KW-1185">Reference proteome</keyword>
<dbReference type="PANTHER" id="PTHR43766:SF1">
    <property type="entry name" value="TRYPTOPHAN--TRNA LIGASE, MITOCHONDRIAL"/>
    <property type="match status" value="1"/>
</dbReference>
<evidence type="ECO:0000313" key="11">
    <source>
        <dbReference type="EMBL" id="GAA2133716.1"/>
    </source>
</evidence>
<dbReference type="PRINTS" id="PR01039">
    <property type="entry name" value="TRNASYNTHTRP"/>
</dbReference>
<dbReference type="InterPro" id="IPR002306">
    <property type="entry name" value="Trp-tRNA-ligase"/>
</dbReference>
<dbReference type="InterPro" id="IPR050203">
    <property type="entry name" value="Trp-tRNA_synthetase"/>
</dbReference>
<dbReference type="CDD" id="cd00806">
    <property type="entry name" value="TrpRS_core"/>
    <property type="match status" value="1"/>
</dbReference>
<feature type="binding site" evidence="8">
    <location>
        <begin position="225"/>
        <end position="229"/>
    </location>
    <ligand>
        <name>ATP</name>
        <dbReference type="ChEBI" id="CHEBI:30616"/>
    </ligand>
</feature>
<keyword evidence="5 8" id="KW-0648">Protein biosynthesis</keyword>
<evidence type="ECO:0000256" key="4">
    <source>
        <dbReference type="ARBA" id="ARBA00022840"/>
    </source>
</evidence>
<evidence type="ECO:0000256" key="7">
    <source>
        <dbReference type="ARBA" id="ARBA00049929"/>
    </source>
</evidence>
<protein>
    <recommendedName>
        <fullName evidence="8">Tryptophan--tRNA ligase</fullName>
        <ecNumber evidence="8">6.1.1.2</ecNumber>
    </recommendedName>
    <alternativeName>
        <fullName evidence="8">Tryptophanyl-tRNA synthetase</fullName>
        <shortName evidence="8">TrpRS</shortName>
    </alternativeName>
</protein>
<dbReference type="GO" id="GO:0016874">
    <property type="term" value="F:ligase activity"/>
    <property type="evidence" value="ECO:0007669"/>
    <property type="project" value="UniProtKB-KW"/>
</dbReference>
<gene>
    <name evidence="8 11" type="primary">trpS</name>
    <name evidence="11" type="ORF">GCM10009825_16920</name>
</gene>
<feature type="binding site" evidence="8">
    <location>
        <begin position="48"/>
        <end position="49"/>
    </location>
    <ligand>
        <name>ATP</name>
        <dbReference type="ChEBI" id="CHEBI:30616"/>
    </ligand>
</feature>
<keyword evidence="3 8" id="KW-0547">Nucleotide-binding</keyword>
<dbReference type="SUPFAM" id="SSF52374">
    <property type="entry name" value="Nucleotidylyl transferase"/>
    <property type="match status" value="1"/>
</dbReference>
<proteinExistence type="inferred from homology"/>
<keyword evidence="2 8" id="KW-0436">Ligase</keyword>
<sequence>MTSTSTVTDAGVAPDPETAAGKAAPATTGARHRILSGMQPSADSLHLGNYLGALVNWVRMQDEYDAVFFIPDLHAITVPQDPAELAHRTRVTAAQYIAGGVDVDKCTLFVQSQVPEHAQLAWVLNCITGFGEASRMTQFKDKAHKQGSDQASVGLFTYPILQAADILLYQPHGVPVGEDQRQHVELSRDLAQRFNTRFGQTFTVPQPFIQKESAKIYDLQHPTAKMSKSAESPAGLINLLDDPKVTAKRIKSAVTDAETEIRFDREAKPGVSNLLTIYSAITGQSVDALVGAYEGKMYGHLKVDLAEVVTEHLTPIRNRANELLDDPAELDRLLALGADKAREIASVTLRDVYSKVGFLPYAGAHGVR</sequence>
<evidence type="ECO:0000256" key="9">
    <source>
        <dbReference type="RuleBase" id="RU363036"/>
    </source>
</evidence>
<dbReference type="HAMAP" id="MF_00140_B">
    <property type="entry name" value="Trp_tRNA_synth_B"/>
    <property type="match status" value="1"/>
</dbReference>
<dbReference type="InterPro" id="IPR001412">
    <property type="entry name" value="aa-tRNA-synth_I_CS"/>
</dbReference>
<comment type="caution">
    <text evidence="11">The sequence shown here is derived from an EMBL/GenBank/DDBJ whole genome shotgun (WGS) entry which is preliminary data.</text>
</comment>
<evidence type="ECO:0000256" key="2">
    <source>
        <dbReference type="ARBA" id="ARBA00022598"/>
    </source>
</evidence>
<dbReference type="Pfam" id="PF00579">
    <property type="entry name" value="tRNA-synt_1b"/>
    <property type="match status" value="1"/>
</dbReference>
<feature type="binding site" evidence="8">
    <location>
        <begin position="177"/>
        <end position="179"/>
    </location>
    <ligand>
        <name>ATP</name>
        <dbReference type="ChEBI" id="CHEBI:30616"/>
    </ligand>
</feature>
<evidence type="ECO:0000256" key="1">
    <source>
        <dbReference type="ARBA" id="ARBA00005594"/>
    </source>
</evidence>
<comment type="similarity">
    <text evidence="1 8 9">Belongs to the class-I aminoacyl-tRNA synthetase family.</text>
</comment>
<dbReference type="PROSITE" id="PS00178">
    <property type="entry name" value="AA_TRNA_LIGASE_I"/>
    <property type="match status" value="1"/>
</dbReference>
<dbReference type="Gene3D" id="3.40.50.620">
    <property type="entry name" value="HUPs"/>
    <property type="match status" value="1"/>
</dbReference>
<dbReference type="InterPro" id="IPR014729">
    <property type="entry name" value="Rossmann-like_a/b/a_fold"/>
</dbReference>
<keyword evidence="4 8" id="KW-0067">ATP-binding</keyword>
<evidence type="ECO:0000313" key="12">
    <source>
        <dbReference type="Proteomes" id="UP001500102"/>
    </source>
</evidence>
<reference evidence="12" key="1">
    <citation type="journal article" date="2019" name="Int. J. Syst. Evol. Microbiol.">
        <title>The Global Catalogue of Microorganisms (GCM) 10K type strain sequencing project: providing services to taxonomists for standard genome sequencing and annotation.</title>
        <authorList>
            <consortium name="The Broad Institute Genomics Platform"/>
            <consortium name="The Broad Institute Genome Sequencing Center for Infectious Disease"/>
            <person name="Wu L."/>
            <person name="Ma J."/>
        </authorList>
    </citation>
    <scope>NUCLEOTIDE SEQUENCE [LARGE SCALE GENOMIC DNA]</scope>
    <source>
        <strain evidence="12">JCM 15921</strain>
    </source>
</reference>
<evidence type="ECO:0000256" key="3">
    <source>
        <dbReference type="ARBA" id="ARBA00022741"/>
    </source>
</evidence>
<feature type="binding site" evidence="8">
    <location>
        <begin position="39"/>
        <end position="41"/>
    </location>
    <ligand>
        <name>ATP</name>
        <dbReference type="ChEBI" id="CHEBI:30616"/>
    </ligand>
</feature>
<evidence type="ECO:0000256" key="8">
    <source>
        <dbReference type="HAMAP-Rule" id="MF_00140"/>
    </source>
</evidence>
<dbReference type="EMBL" id="BAAAQB010000025">
    <property type="protein sequence ID" value="GAA2133716.1"/>
    <property type="molecule type" value="Genomic_DNA"/>
</dbReference>
<comment type="function">
    <text evidence="8">Catalyzes the attachment of tryptophan to tRNA(Trp).</text>
</comment>
<feature type="binding site" evidence="8">
    <location>
        <position position="216"/>
    </location>
    <ligand>
        <name>ATP</name>
        <dbReference type="ChEBI" id="CHEBI:30616"/>
    </ligand>
</feature>
<comment type="catalytic activity">
    <reaction evidence="7 8">
        <text>tRNA(Trp) + L-tryptophan + ATP = L-tryptophyl-tRNA(Trp) + AMP + diphosphate + H(+)</text>
        <dbReference type="Rhea" id="RHEA:24080"/>
        <dbReference type="Rhea" id="RHEA-COMP:9671"/>
        <dbReference type="Rhea" id="RHEA-COMP:9705"/>
        <dbReference type="ChEBI" id="CHEBI:15378"/>
        <dbReference type="ChEBI" id="CHEBI:30616"/>
        <dbReference type="ChEBI" id="CHEBI:33019"/>
        <dbReference type="ChEBI" id="CHEBI:57912"/>
        <dbReference type="ChEBI" id="CHEBI:78442"/>
        <dbReference type="ChEBI" id="CHEBI:78535"/>
        <dbReference type="ChEBI" id="CHEBI:456215"/>
        <dbReference type="EC" id="6.1.1.2"/>
    </reaction>
</comment>
<comment type="subunit">
    <text evidence="8">Homodimer.</text>
</comment>
<evidence type="ECO:0000256" key="6">
    <source>
        <dbReference type="ARBA" id="ARBA00023146"/>
    </source>
</evidence>
<dbReference type="InterPro" id="IPR024109">
    <property type="entry name" value="Trp-tRNA-ligase_bac-type"/>
</dbReference>
<feature type="region of interest" description="Disordered" evidence="10">
    <location>
        <begin position="1"/>
        <end position="27"/>
    </location>
</feature>
<evidence type="ECO:0000256" key="5">
    <source>
        <dbReference type="ARBA" id="ARBA00022917"/>
    </source>
</evidence>
<dbReference type="EC" id="6.1.1.2" evidence="8"/>
<feature type="short sequence motif" description="'KMSKS' region" evidence="8">
    <location>
        <begin position="225"/>
        <end position="229"/>
    </location>
</feature>
<feature type="binding site" evidence="8">
    <location>
        <position position="165"/>
    </location>
    <ligand>
        <name>L-tryptophan</name>
        <dbReference type="ChEBI" id="CHEBI:57912"/>
    </ligand>
</feature>
<keyword evidence="8" id="KW-0963">Cytoplasm</keyword>
<comment type="caution">
    <text evidence="8">Lacks conserved residue(s) required for the propagation of feature annotation.</text>
</comment>
<dbReference type="Gene3D" id="1.10.240.10">
    <property type="entry name" value="Tyrosyl-Transfer RNA Synthetase"/>
    <property type="match status" value="1"/>
</dbReference>
<keyword evidence="6 8" id="KW-0030">Aminoacyl-tRNA synthetase</keyword>
<evidence type="ECO:0000256" key="10">
    <source>
        <dbReference type="SAM" id="MobiDB-lite"/>
    </source>
</evidence>
<name>A0ABP5KKE5_9MICC</name>
<organism evidence="11 12">
    <name type="scientific">Arthrobacter humicola</name>
    <dbReference type="NCBI Taxonomy" id="409291"/>
    <lineage>
        <taxon>Bacteria</taxon>
        <taxon>Bacillati</taxon>
        <taxon>Actinomycetota</taxon>
        <taxon>Actinomycetes</taxon>
        <taxon>Micrococcales</taxon>
        <taxon>Micrococcaceae</taxon>
        <taxon>Arthrobacter</taxon>
    </lineage>
</organism>